<evidence type="ECO:0000313" key="9">
    <source>
        <dbReference type="Proteomes" id="UP000824469"/>
    </source>
</evidence>
<gene>
    <name evidence="8" type="ORF">KI387_003748</name>
</gene>
<accession>A0AA38LQY9</accession>
<dbReference type="GO" id="GO:0022857">
    <property type="term" value="F:transmembrane transporter activity"/>
    <property type="evidence" value="ECO:0007669"/>
    <property type="project" value="InterPro"/>
</dbReference>
<feature type="transmembrane region" description="Helical" evidence="6">
    <location>
        <begin position="133"/>
        <end position="155"/>
    </location>
</feature>
<feature type="transmembrane region" description="Helical" evidence="6">
    <location>
        <begin position="97"/>
        <end position="118"/>
    </location>
</feature>
<keyword evidence="4 6" id="KW-1133">Transmembrane helix</keyword>
<feature type="transmembrane region" description="Helical" evidence="6">
    <location>
        <begin position="162"/>
        <end position="183"/>
    </location>
</feature>
<evidence type="ECO:0000256" key="1">
    <source>
        <dbReference type="ARBA" id="ARBA00004141"/>
    </source>
</evidence>
<dbReference type="SUPFAM" id="SSF103481">
    <property type="entry name" value="Multidrug resistance efflux transporter EmrE"/>
    <property type="match status" value="1"/>
</dbReference>
<evidence type="ECO:0000259" key="7">
    <source>
        <dbReference type="Pfam" id="PF00892"/>
    </source>
</evidence>
<evidence type="ECO:0000313" key="8">
    <source>
        <dbReference type="EMBL" id="KAH9331640.1"/>
    </source>
</evidence>
<dbReference type="InterPro" id="IPR037185">
    <property type="entry name" value="EmrE-like"/>
</dbReference>
<dbReference type="InterPro" id="IPR030184">
    <property type="entry name" value="WAT1-related"/>
</dbReference>
<sequence>MEKVDIKCGHSRFKMIGTVICVCGAMAMSFLHGPALSDLWPFAVPQAHSQNIIPGFLHEGNSEKRIRGCIYLVSAVIILSWCMIIQAGTLNKYPAPLSLTAITGFLGSIQTAVLITALDKGVYTSSWFLDWSGIATVMFGGIVVNALCLALQLWCIQKRGPVFVATFSPVSTVCSAILSSIFLNETLHLGSVIGVFLIFGGLYMVLWGKSKDADADIVEEKILSDEEDQLIGINGEIDDPHETLLDLNIPLLH</sequence>
<evidence type="ECO:0000256" key="3">
    <source>
        <dbReference type="ARBA" id="ARBA00022692"/>
    </source>
</evidence>
<comment type="caution">
    <text evidence="8">The sequence shown here is derived from an EMBL/GenBank/DDBJ whole genome shotgun (WGS) entry which is preliminary data.</text>
</comment>
<dbReference type="Proteomes" id="UP000824469">
    <property type="component" value="Unassembled WGS sequence"/>
</dbReference>
<dbReference type="OMA" id="DWSGIAT"/>
<feature type="non-terminal residue" evidence="8">
    <location>
        <position position="253"/>
    </location>
</feature>
<dbReference type="AlphaFoldDB" id="A0AA38LQY9"/>
<proteinExistence type="inferred from homology"/>
<evidence type="ECO:0000256" key="4">
    <source>
        <dbReference type="ARBA" id="ARBA00022989"/>
    </source>
</evidence>
<dbReference type="InterPro" id="IPR000620">
    <property type="entry name" value="EamA_dom"/>
</dbReference>
<evidence type="ECO:0000256" key="2">
    <source>
        <dbReference type="ARBA" id="ARBA00007635"/>
    </source>
</evidence>
<feature type="transmembrane region" description="Helical" evidence="6">
    <location>
        <begin position="65"/>
        <end position="85"/>
    </location>
</feature>
<keyword evidence="5 6" id="KW-0472">Membrane</keyword>
<comment type="subcellular location">
    <subcellularLocation>
        <location evidence="1 6">Membrane</location>
        <topology evidence="1 6">Multi-pass membrane protein</topology>
    </subcellularLocation>
</comment>
<feature type="transmembrane region" description="Helical" evidence="6">
    <location>
        <begin position="189"/>
        <end position="207"/>
    </location>
</feature>
<protein>
    <recommendedName>
        <fullName evidence="6">WAT1-related protein</fullName>
    </recommendedName>
</protein>
<dbReference type="EMBL" id="JAHRHJ020000001">
    <property type="protein sequence ID" value="KAH9331640.1"/>
    <property type="molecule type" value="Genomic_DNA"/>
</dbReference>
<evidence type="ECO:0000256" key="6">
    <source>
        <dbReference type="RuleBase" id="RU363077"/>
    </source>
</evidence>
<keyword evidence="9" id="KW-1185">Reference proteome</keyword>
<feature type="transmembrane region" description="Helical" evidence="6">
    <location>
        <begin position="12"/>
        <end position="31"/>
    </location>
</feature>
<keyword evidence="3 6" id="KW-0812">Transmembrane</keyword>
<dbReference type="GO" id="GO:0016020">
    <property type="term" value="C:membrane"/>
    <property type="evidence" value="ECO:0007669"/>
    <property type="project" value="UniProtKB-SubCell"/>
</dbReference>
<dbReference type="Pfam" id="PF00892">
    <property type="entry name" value="EamA"/>
    <property type="match status" value="1"/>
</dbReference>
<evidence type="ECO:0000256" key="5">
    <source>
        <dbReference type="ARBA" id="ARBA00023136"/>
    </source>
</evidence>
<organism evidence="8 9">
    <name type="scientific">Taxus chinensis</name>
    <name type="common">Chinese yew</name>
    <name type="synonym">Taxus wallichiana var. chinensis</name>
    <dbReference type="NCBI Taxonomy" id="29808"/>
    <lineage>
        <taxon>Eukaryota</taxon>
        <taxon>Viridiplantae</taxon>
        <taxon>Streptophyta</taxon>
        <taxon>Embryophyta</taxon>
        <taxon>Tracheophyta</taxon>
        <taxon>Spermatophyta</taxon>
        <taxon>Pinopsida</taxon>
        <taxon>Pinidae</taxon>
        <taxon>Conifers II</taxon>
        <taxon>Cupressales</taxon>
        <taxon>Taxaceae</taxon>
        <taxon>Taxus</taxon>
    </lineage>
</organism>
<reference evidence="8 9" key="1">
    <citation type="journal article" date="2021" name="Nat. Plants">
        <title>The Taxus genome provides insights into paclitaxel biosynthesis.</title>
        <authorList>
            <person name="Xiong X."/>
            <person name="Gou J."/>
            <person name="Liao Q."/>
            <person name="Li Y."/>
            <person name="Zhou Q."/>
            <person name="Bi G."/>
            <person name="Li C."/>
            <person name="Du R."/>
            <person name="Wang X."/>
            <person name="Sun T."/>
            <person name="Guo L."/>
            <person name="Liang H."/>
            <person name="Lu P."/>
            <person name="Wu Y."/>
            <person name="Zhang Z."/>
            <person name="Ro D.K."/>
            <person name="Shang Y."/>
            <person name="Huang S."/>
            <person name="Yan J."/>
        </authorList>
    </citation>
    <scope>NUCLEOTIDE SEQUENCE [LARGE SCALE GENOMIC DNA]</scope>
    <source>
        <strain evidence="8">Ta-2019</strain>
    </source>
</reference>
<feature type="domain" description="EamA" evidence="7">
    <location>
        <begin position="67"/>
        <end position="206"/>
    </location>
</feature>
<dbReference type="PANTHER" id="PTHR31218">
    <property type="entry name" value="WAT1-RELATED PROTEIN"/>
    <property type="match status" value="1"/>
</dbReference>
<name>A0AA38LQY9_TAXCH</name>
<comment type="similarity">
    <text evidence="2 6">Belongs to the drug/metabolite transporter (DMT) superfamily. Plant drug/metabolite exporter (P-DME) (TC 2.A.7.4) family.</text>
</comment>